<proteinExistence type="predicted"/>
<name>A0A6J5MYH0_9CAUD</name>
<protein>
    <submittedName>
        <fullName evidence="1">Uncharacterized protein</fullName>
    </submittedName>
</protein>
<dbReference type="EMBL" id="LR797057">
    <property type="protein sequence ID" value="CAB4184048.1"/>
    <property type="molecule type" value="Genomic_DNA"/>
</dbReference>
<dbReference type="EMBL" id="LR796571">
    <property type="protein sequence ID" value="CAB4151588.1"/>
    <property type="molecule type" value="Genomic_DNA"/>
</dbReference>
<sequence>MSDKEMIGGCPAATQDITVNIANRQTAIEKANYGPMLPNLPSTRFWKQKADIFHVPVEEAKKARCKNCAAFIQTPQIFDCIEKGLGKEKGSYAKVIIDKANIGYCEIFDFKCAGDRTCDAWVTGGPITSRTK</sequence>
<reference evidence="1" key="1">
    <citation type="submission" date="2020-04" db="EMBL/GenBank/DDBJ databases">
        <authorList>
            <person name="Chiriac C."/>
            <person name="Salcher M."/>
            <person name="Ghai R."/>
            <person name="Kavagutti S V."/>
        </authorList>
    </citation>
    <scope>NUCLEOTIDE SEQUENCE</scope>
</reference>
<accession>A0A6J5MYH0</accession>
<organism evidence="1">
    <name type="scientific">uncultured Caudovirales phage</name>
    <dbReference type="NCBI Taxonomy" id="2100421"/>
    <lineage>
        <taxon>Viruses</taxon>
        <taxon>Duplodnaviria</taxon>
        <taxon>Heunggongvirae</taxon>
        <taxon>Uroviricota</taxon>
        <taxon>Caudoviricetes</taxon>
        <taxon>Peduoviridae</taxon>
        <taxon>Maltschvirus</taxon>
        <taxon>Maltschvirus maltsch</taxon>
    </lineage>
</organism>
<dbReference type="EMBL" id="LR798393">
    <property type="protein sequence ID" value="CAB5228852.1"/>
    <property type="molecule type" value="Genomic_DNA"/>
</dbReference>
<evidence type="ECO:0000313" key="1">
    <source>
        <dbReference type="EMBL" id="CAB4151588.1"/>
    </source>
</evidence>
<evidence type="ECO:0000313" key="3">
    <source>
        <dbReference type="EMBL" id="CAB4214415.1"/>
    </source>
</evidence>
<dbReference type="EMBL" id="LR797403">
    <property type="protein sequence ID" value="CAB4214415.1"/>
    <property type="molecule type" value="Genomic_DNA"/>
</dbReference>
<gene>
    <name evidence="2" type="ORF">UFOVP1099_30</name>
    <name evidence="3" type="ORF">UFOVP1460_35</name>
    <name evidence="4" type="ORF">UFOVP1548_46</name>
    <name evidence="1" type="ORF">UFOVP582_24</name>
</gene>
<evidence type="ECO:0000313" key="2">
    <source>
        <dbReference type="EMBL" id="CAB4184048.1"/>
    </source>
</evidence>
<evidence type="ECO:0000313" key="4">
    <source>
        <dbReference type="EMBL" id="CAB5228852.1"/>
    </source>
</evidence>